<dbReference type="InterPro" id="IPR007742">
    <property type="entry name" value="NosD_dom"/>
</dbReference>
<evidence type="ECO:0000313" key="2">
    <source>
        <dbReference type="EMBL" id="KKK66007.1"/>
    </source>
</evidence>
<feature type="non-terminal residue" evidence="2">
    <location>
        <position position="1"/>
    </location>
</feature>
<evidence type="ECO:0000259" key="1">
    <source>
        <dbReference type="Pfam" id="PF05048"/>
    </source>
</evidence>
<feature type="non-terminal residue" evidence="2">
    <location>
        <position position="371"/>
    </location>
</feature>
<dbReference type="InterPro" id="IPR012334">
    <property type="entry name" value="Pectin_lyas_fold"/>
</dbReference>
<gene>
    <name evidence="2" type="ORF">LCGC14_2968420</name>
</gene>
<dbReference type="EMBL" id="LAZR01060286">
    <property type="protein sequence ID" value="KKK66007.1"/>
    <property type="molecule type" value="Genomic_DNA"/>
</dbReference>
<dbReference type="InterPro" id="IPR011050">
    <property type="entry name" value="Pectin_lyase_fold/virulence"/>
</dbReference>
<name>A0A0F8XA49_9ZZZZ</name>
<dbReference type="SMART" id="SM00710">
    <property type="entry name" value="PbH1"/>
    <property type="match status" value="6"/>
</dbReference>
<dbReference type="NCBIfam" id="TIGR03804">
    <property type="entry name" value="para_beta_helix"/>
    <property type="match status" value="1"/>
</dbReference>
<dbReference type="InterPro" id="IPR006626">
    <property type="entry name" value="PbH1"/>
</dbReference>
<dbReference type="AlphaFoldDB" id="A0A0F8XA49"/>
<accession>A0A0F8XA49</accession>
<protein>
    <recommendedName>
        <fullName evidence="1">Periplasmic copper-binding protein NosD beta helix domain-containing protein</fullName>
    </recommendedName>
</protein>
<dbReference type="SUPFAM" id="SSF51126">
    <property type="entry name" value="Pectin lyase-like"/>
    <property type="match status" value="2"/>
</dbReference>
<dbReference type="Gene3D" id="2.160.20.10">
    <property type="entry name" value="Single-stranded right-handed beta-helix, Pectin lyase-like"/>
    <property type="match status" value="1"/>
</dbReference>
<comment type="caution">
    <text evidence="2">The sequence shown here is derived from an EMBL/GenBank/DDBJ whole genome shotgun (WGS) entry which is preliminary data.</text>
</comment>
<sequence length="371" mass="39893">DDSDNLFVIGPAGNEYYINIPGDGNLLDNEYTSAPGDNTNSGTDPAAPMASLRALLAAYDLDPGDVVWVDPGWYNLVASVEIGSADQGITIRGPEGLGHVATLDRNNYAFGAVILSGANAVTIRHLALTGGQYGLHVKDGSSYLTADAVTAYDNRDAGIYVADVASDHVSISNGEFYGTTGNENTDQERGLDLRGLHPAVTDSVLYHTPGSHGEGAYVYNVSTATLTGNEAYNNATGIYVYADQFTVSGNFVHQNTTGLSLYDFSSAVYSPVFDNEAASNTNGIWSNGYEEIYENDVHDNADVGIGTAYNYSRTIRDNEIHHNVRGVYLQNGLVTHNRIYFNTDYGIDIYYNAGTIENNAIYGNSTGIYDR</sequence>
<organism evidence="2">
    <name type="scientific">marine sediment metagenome</name>
    <dbReference type="NCBI Taxonomy" id="412755"/>
    <lineage>
        <taxon>unclassified sequences</taxon>
        <taxon>metagenomes</taxon>
        <taxon>ecological metagenomes</taxon>
    </lineage>
</organism>
<dbReference type="Pfam" id="PF05048">
    <property type="entry name" value="NosD"/>
    <property type="match status" value="1"/>
</dbReference>
<feature type="domain" description="Periplasmic copper-binding protein NosD beta helix" evidence="1">
    <location>
        <begin position="208"/>
        <end position="366"/>
    </location>
</feature>
<dbReference type="InterPro" id="IPR022441">
    <property type="entry name" value="Para_beta_helix_rpt-2"/>
</dbReference>
<reference evidence="2" key="1">
    <citation type="journal article" date="2015" name="Nature">
        <title>Complex archaea that bridge the gap between prokaryotes and eukaryotes.</title>
        <authorList>
            <person name="Spang A."/>
            <person name="Saw J.H."/>
            <person name="Jorgensen S.L."/>
            <person name="Zaremba-Niedzwiedzka K."/>
            <person name="Martijn J."/>
            <person name="Lind A.E."/>
            <person name="van Eijk R."/>
            <person name="Schleper C."/>
            <person name="Guy L."/>
            <person name="Ettema T.J."/>
        </authorList>
    </citation>
    <scope>NUCLEOTIDE SEQUENCE</scope>
</reference>
<proteinExistence type="predicted"/>